<comment type="caution">
    <text evidence="2">The sequence shown here is derived from an EMBL/GenBank/DDBJ whole genome shotgun (WGS) entry which is preliminary data.</text>
</comment>
<dbReference type="EMBL" id="SUMC01000264">
    <property type="protein sequence ID" value="TJZ93149.1"/>
    <property type="molecule type" value="Genomic_DNA"/>
</dbReference>
<organism evidence="2 3">
    <name type="scientific">Actinacidiphila oryziradicis</name>
    <dbReference type="NCBI Taxonomy" id="2571141"/>
    <lineage>
        <taxon>Bacteria</taxon>
        <taxon>Bacillati</taxon>
        <taxon>Actinomycetota</taxon>
        <taxon>Actinomycetes</taxon>
        <taxon>Kitasatosporales</taxon>
        <taxon>Streptomycetaceae</taxon>
        <taxon>Actinacidiphila</taxon>
    </lineage>
</organism>
<dbReference type="OrthoDB" id="3539237at2"/>
<protein>
    <submittedName>
        <fullName evidence="2">Transposase</fullName>
    </submittedName>
</protein>
<dbReference type="AlphaFoldDB" id="A0A4U0RCU8"/>
<sequence>MRHLLPAGAVLTVAVDDTLFKRRGKKVFGAAWQHDGAATGPTPVGRGTCFVVIGLVIELPFLARPVYLPVMARLWRPKQELSKVDIAASMLRLLAACHWDRRIHVVADAAYHGKALRNLPATCTFTTRLPAGAVLHDLAPLRTQLMRRTFGTQQGSVVFRGFGWRTSIKSATCAMLRFRVAVRW</sequence>
<dbReference type="InterPro" id="IPR038721">
    <property type="entry name" value="IS701-like_DDE_dom"/>
</dbReference>
<feature type="domain" description="Transposase IS701-like DDE" evidence="1">
    <location>
        <begin position="6"/>
        <end position="138"/>
    </location>
</feature>
<evidence type="ECO:0000313" key="3">
    <source>
        <dbReference type="Proteomes" id="UP000305778"/>
    </source>
</evidence>
<proteinExistence type="predicted"/>
<reference evidence="2 3" key="1">
    <citation type="submission" date="2019-04" db="EMBL/GenBank/DDBJ databases">
        <title>Streptomyces oryziradicis sp. nov., a novel actinomycete isolated from rhizosphere soil of rice (Oryza sativa L.).</title>
        <authorList>
            <person name="Li C."/>
        </authorList>
    </citation>
    <scope>NUCLEOTIDE SEQUENCE [LARGE SCALE GENOMIC DNA]</scope>
    <source>
        <strain evidence="2 3">NEAU-C40</strain>
    </source>
</reference>
<gene>
    <name evidence="2" type="ORF">FCI23_54760</name>
</gene>
<accession>A0A4U0RCU8</accession>
<dbReference type="Proteomes" id="UP000305778">
    <property type="component" value="Unassembled WGS sequence"/>
</dbReference>
<keyword evidence="3" id="KW-1185">Reference proteome</keyword>
<evidence type="ECO:0000313" key="2">
    <source>
        <dbReference type="EMBL" id="TJZ93149.1"/>
    </source>
</evidence>
<evidence type="ECO:0000259" key="1">
    <source>
        <dbReference type="Pfam" id="PF13546"/>
    </source>
</evidence>
<name>A0A4U0RCU8_9ACTN</name>
<dbReference type="Pfam" id="PF13546">
    <property type="entry name" value="DDE_5"/>
    <property type="match status" value="1"/>
</dbReference>